<accession>A0A1H6H2R8</accession>
<name>A0A1H6H2R8_CHRCI</name>
<evidence type="ECO:0000313" key="3">
    <source>
        <dbReference type="Proteomes" id="UP000198561"/>
    </source>
</evidence>
<organism evidence="2 3">
    <name type="scientific">Chryseobacterium culicis</name>
    <dbReference type="NCBI Taxonomy" id="680127"/>
    <lineage>
        <taxon>Bacteria</taxon>
        <taxon>Pseudomonadati</taxon>
        <taxon>Bacteroidota</taxon>
        <taxon>Flavobacteriia</taxon>
        <taxon>Flavobacteriales</taxon>
        <taxon>Weeksellaceae</taxon>
        <taxon>Chryseobacterium group</taxon>
        <taxon>Chryseobacterium</taxon>
    </lineage>
</organism>
<feature type="transmembrane region" description="Helical" evidence="1">
    <location>
        <begin position="6"/>
        <end position="28"/>
    </location>
</feature>
<keyword evidence="1" id="KW-1133">Transmembrane helix</keyword>
<feature type="transmembrane region" description="Helical" evidence="1">
    <location>
        <begin position="82"/>
        <end position="102"/>
    </location>
</feature>
<dbReference type="EMBL" id="FNWQ01000001">
    <property type="protein sequence ID" value="SEH29979.1"/>
    <property type="molecule type" value="Genomic_DNA"/>
</dbReference>
<dbReference type="RefSeq" id="WP_139265702.1">
    <property type="nucleotide sequence ID" value="NZ_FNWQ01000001.1"/>
</dbReference>
<keyword evidence="1" id="KW-0472">Membrane</keyword>
<evidence type="ECO:0000313" key="2">
    <source>
        <dbReference type="EMBL" id="SEH29979.1"/>
    </source>
</evidence>
<feature type="transmembrane region" description="Helical" evidence="1">
    <location>
        <begin position="49"/>
        <end position="70"/>
    </location>
</feature>
<dbReference type="STRING" id="680127.SAMN05421593_1240"/>
<gene>
    <name evidence="2" type="ORF">SAMN05421593_1240</name>
</gene>
<dbReference type="Proteomes" id="UP000198561">
    <property type="component" value="Unassembled WGS sequence"/>
</dbReference>
<keyword evidence="1" id="KW-0812">Transmembrane</keyword>
<sequence length="254" mass="30369">METILIYFILVLSLCLSLLQIFISLNYFKRFAVEYLSNSPSSWNPNYDRSALAFSVCFGLFSIYLTRLIWSGETDNSWFLTALYILMIALFSFFSIFYLTFIQKDKKFSLIKKDNDAKIWQHTDMGTNPNIFEYFIETKKISAETNKDDFHLIFSYQNTKTKVIWTGKYNGRLTYTTLILFYKVILKREHFTKENIRNEMENKFLFEKRDPNTGETIIGELDYGSFDNAFDRINFDNLLEYQQKEFDKYSEFFK</sequence>
<reference evidence="2 3" key="1">
    <citation type="submission" date="2016-10" db="EMBL/GenBank/DDBJ databases">
        <authorList>
            <person name="de Groot N.N."/>
        </authorList>
    </citation>
    <scope>NUCLEOTIDE SEQUENCE [LARGE SCALE GENOMIC DNA]</scope>
    <source>
        <strain evidence="2 3">DSM 23031</strain>
    </source>
</reference>
<evidence type="ECO:0000256" key="1">
    <source>
        <dbReference type="SAM" id="Phobius"/>
    </source>
</evidence>
<dbReference type="AlphaFoldDB" id="A0A1H6H2R8"/>
<proteinExistence type="predicted"/>
<protein>
    <submittedName>
        <fullName evidence="2">Uncharacterized protein</fullName>
    </submittedName>
</protein>